<comment type="similarity">
    <text evidence="2">Belongs to the cyclin family. Cyclin AB subfamily.</text>
</comment>
<dbReference type="Gene3D" id="1.10.472.10">
    <property type="entry name" value="Cyclin-like"/>
    <property type="match status" value="2"/>
</dbReference>
<comment type="function">
    <text evidence="1">Essential for the control of the cell cycle at the G2/M (mitosis) transition.</text>
</comment>
<evidence type="ECO:0000256" key="1">
    <source>
        <dbReference type="ARBA" id="ARBA00003222"/>
    </source>
</evidence>
<dbReference type="InterPro" id="IPR036915">
    <property type="entry name" value="Cyclin-like_sf"/>
</dbReference>
<keyword evidence="5" id="KW-0131">Cell cycle</keyword>
<sequence length="277" mass="31155">MDHKAHHPVSVAKFIDISGIYCDNLVLEGNARHSIKDGGMVATLIMAEEYLVLHQAPFLGPEDPKSASVSGSPGDASETTASCSTSLRSGAGINGFLANAFLDSHADKKHWLLEDWENPQLYSDHVKDTYQYLRQLEVLQSISPRFLEGRDINGLMGAILVDWLVQVRSKFRLLQETLYRCVAVMGRFLQVQPVSGKKLRLVGITALLLASKYEEMFSPNIEEFGWLHRRQCLHQYPNPRKGDFHLERIEFRVGPSPVPAFLKADIKSQEVDVEQHT</sequence>
<dbReference type="SMART" id="SM00385">
    <property type="entry name" value="CYCLIN"/>
    <property type="match status" value="1"/>
</dbReference>
<dbReference type="EMBL" id="KN124138">
    <property type="protein sequence ID" value="KFO22082.1"/>
    <property type="molecule type" value="Genomic_DNA"/>
</dbReference>
<evidence type="ECO:0000256" key="8">
    <source>
        <dbReference type="RuleBase" id="RU000383"/>
    </source>
</evidence>
<keyword evidence="3" id="KW-0132">Cell division</keyword>
<name>A0A091CUC1_FUKDA</name>
<dbReference type="GO" id="GO:0005829">
    <property type="term" value="C:cytosol"/>
    <property type="evidence" value="ECO:0007669"/>
    <property type="project" value="UniProtKB-ARBA"/>
</dbReference>
<evidence type="ECO:0000256" key="9">
    <source>
        <dbReference type="SAM" id="MobiDB-lite"/>
    </source>
</evidence>
<comment type="subunit">
    <text evidence="7">Interacts with the CDC2 protein kinase to form a serine/threonine kinase holoenzyme complex also known as maturation promoting factor (MPF). The cyclin subunit imparts substrate specificity to the complex. Binds HEI10. Interacts with catalytically active RALBP1 and CDC2 during mitosis to form an endocytotic complex during interphase. Interacts with CCNF; interaction is required for nuclear localization. Interacts with CDK5RAP3. Interacts with RFPL4A and UBE2A. Interacts with INCA1.</text>
</comment>
<organism evidence="11 12">
    <name type="scientific">Fukomys damarensis</name>
    <name type="common">Damaraland mole rat</name>
    <name type="synonym">Cryptomys damarensis</name>
    <dbReference type="NCBI Taxonomy" id="885580"/>
    <lineage>
        <taxon>Eukaryota</taxon>
        <taxon>Metazoa</taxon>
        <taxon>Chordata</taxon>
        <taxon>Craniata</taxon>
        <taxon>Vertebrata</taxon>
        <taxon>Euteleostomi</taxon>
        <taxon>Mammalia</taxon>
        <taxon>Eutheria</taxon>
        <taxon>Euarchontoglires</taxon>
        <taxon>Glires</taxon>
        <taxon>Rodentia</taxon>
        <taxon>Hystricomorpha</taxon>
        <taxon>Bathyergidae</taxon>
        <taxon>Fukomys</taxon>
    </lineage>
</organism>
<dbReference type="FunFam" id="1.10.472.10:FF:000198">
    <property type="entry name" value="G2/mitotic-specific cyclin-B1"/>
    <property type="match status" value="1"/>
</dbReference>
<dbReference type="SUPFAM" id="SSF47954">
    <property type="entry name" value="Cyclin-like"/>
    <property type="match status" value="1"/>
</dbReference>
<dbReference type="AlphaFoldDB" id="A0A091CUC1"/>
<feature type="domain" description="Cyclin-like" evidence="10">
    <location>
        <begin position="162"/>
        <end position="275"/>
    </location>
</feature>
<dbReference type="InterPro" id="IPR006671">
    <property type="entry name" value="Cyclin_N"/>
</dbReference>
<dbReference type="InterPro" id="IPR013763">
    <property type="entry name" value="Cyclin-like_dom"/>
</dbReference>
<accession>A0A091CUC1</accession>
<proteinExistence type="inferred from homology"/>
<evidence type="ECO:0000256" key="4">
    <source>
        <dbReference type="ARBA" id="ARBA00023127"/>
    </source>
</evidence>
<evidence type="ECO:0000256" key="2">
    <source>
        <dbReference type="ARBA" id="ARBA00006955"/>
    </source>
</evidence>
<dbReference type="Pfam" id="PF00134">
    <property type="entry name" value="Cyclin_N"/>
    <property type="match status" value="1"/>
</dbReference>
<evidence type="ECO:0000256" key="6">
    <source>
        <dbReference type="ARBA" id="ARBA00035702"/>
    </source>
</evidence>
<evidence type="ECO:0000256" key="3">
    <source>
        <dbReference type="ARBA" id="ARBA00022618"/>
    </source>
</evidence>
<evidence type="ECO:0000313" key="12">
    <source>
        <dbReference type="Proteomes" id="UP000028990"/>
    </source>
</evidence>
<protein>
    <recommendedName>
        <fullName evidence="6">G2/mitotic-specific cyclin-B1</fullName>
    </recommendedName>
</protein>
<feature type="region of interest" description="Disordered" evidence="9">
    <location>
        <begin position="63"/>
        <end position="83"/>
    </location>
</feature>
<feature type="compositionally biased region" description="Polar residues" evidence="9">
    <location>
        <begin position="67"/>
        <end position="83"/>
    </location>
</feature>
<dbReference type="Proteomes" id="UP000028990">
    <property type="component" value="Unassembled WGS sequence"/>
</dbReference>
<evidence type="ECO:0000259" key="10">
    <source>
        <dbReference type="SMART" id="SM00385"/>
    </source>
</evidence>
<evidence type="ECO:0000256" key="7">
    <source>
        <dbReference type="ARBA" id="ARBA00046806"/>
    </source>
</evidence>
<evidence type="ECO:0000313" key="11">
    <source>
        <dbReference type="EMBL" id="KFO22082.1"/>
    </source>
</evidence>
<keyword evidence="12" id="KW-1185">Reference proteome</keyword>
<dbReference type="STRING" id="885580.ENSFDAP00000007265"/>
<keyword evidence="4 8" id="KW-0195">Cyclin</keyword>
<evidence type="ECO:0000256" key="5">
    <source>
        <dbReference type="ARBA" id="ARBA00023306"/>
    </source>
</evidence>
<dbReference type="PANTHER" id="PTHR10177">
    <property type="entry name" value="CYCLINS"/>
    <property type="match status" value="1"/>
</dbReference>
<reference evidence="11 12" key="1">
    <citation type="submission" date="2013-11" db="EMBL/GenBank/DDBJ databases">
        <title>The Damaraland mole rat (Fukomys damarensis) genome and evolution of African mole rats.</title>
        <authorList>
            <person name="Gladyshev V.N."/>
            <person name="Fang X."/>
        </authorList>
    </citation>
    <scope>NUCLEOTIDE SEQUENCE [LARGE SCALE GENOMIC DNA]</scope>
    <source>
        <tissue evidence="11">Liver</tissue>
    </source>
</reference>
<gene>
    <name evidence="11" type="ORF">H920_16529</name>
</gene>
<dbReference type="GO" id="GO:0051301">
    <property type="term" value="P:cell division"/>
    <property type="evidence" value="ECO:0007669"/>
    <property type="project" value="UniProtKB-KW"/>
</dbReference>
<dbReference type="InterPro" id="IPR039361">
    <property type="entry name" value="Cyclin"/>
</dbReference>